<comment type="subcellular location">
    <subcellularLocation>
        <location evidence="2">Cytoplasm</location>
    </subcellularLocation>
</comment>
<keyword evidence="13" id="KW-0418">Kinase</keyword>
<evidence type="ECO:0000256" key="13">
    <source>
        <dbReference type="ARBA" id="ARBA00022777"/>
    </source>
</evidence>
<dbReference type="Pfam" id="PF00821">
    <property type="entry name" value="PEPCK_GTP"/>
    <property type="match status" value="1"/>
</dbReference>
<dbReference type="Pfam" id="PF17297">
    <property type="entry name" value="PEPCK_N"/>
    <property type="match status" value="1"/>
</dbReference>
<dbReference type="GO" id="GO:0030703">
    <property type="term" value="P:eggshell formation"/>
    <property type="evidence" value="ECO:0007669"/>
    <property type="project" value="UniProtKB-ARBA"/>
</dbReference>
<evidence type="ECO:0000313" key="23">
    <source>
        <dbReference type="Proteomes" id="UP000694553"/>
    </source>
</evidence>
<dbReference type="InterPro" id="IPR035077">
    <property type="entry name" value="PEP_carboxykinase_GTP_C"/>
</dbReference>
<reference evidence="22" key="2">
    <citation type="submission" date="2025-08" db="UniProtKB">
        <authorList>
            <consortium name="Ensembl"/>
        </authorList>
    </citation>
    <scope>IDENTIFICATION</scope>
</reference>
<keyword evidence="8" id="KW-0963">Cytoplasm</keyword>
<dbReference type="InterPro" id="IPR008209">
    <property type="entry name" value="PEP_carboxykinase_GTP"/>
</dbReference>
<dbReference type="GO" id="GO:0071333">
    <property type="term" value="P:cellular response to glucose stimulus"/>
    <property type="evidence" value="ECO:0007669"/>
    <property type="project" value="TreeGrafter"/>
</dbReference>
<evidence type="ECO:0000256" key="4">
    <source>
        <dbReference type="ARBA" id="ARBA00005796"/>
    </source>
</evidence>
<evidence type="ECO:0000256" key="3">
    <source>
        <dbReference type="ARBA" id="ARBA00004742"/>
    </source>
</evidence>
<dbReference type="GO" id="GO:0032869">
    <property type="term" value="P:cellular response to insulin stimulus"/>
    <property type="evidence" value="ECO:0007669"/>
    <property type="project" value="UniProtKB-ARBA"/>
</dbReference>
<dbReference type="SUPFAM" id="SSF53795">
    <property type="entry name" value="PEP carboxykinase-like"/>
    <property type="match status" value="1"/>
</dbReference>
<dbReference type="InterPro" id="IPR013035">
    <property type="entry name" value="PEP_carboxykinase_C"/>
</dbReference>
<sequence>MPPQLKAEMNVMPKVVQGDLESLSPEARDFIETNAKLCQPECIHICDGSEEENKKILDIMVEQGMIKKLNKYENCWLALTDPRDVARIESKTVIITQEQRDTTPMPKTGTSQLGRWMSEEDFEKAFNTRFPGCMQGRTMYVIPFSMGPIGSPLSKIGIELTDSPYVVASMRIMTRMGTDVLKALGNGEFVKCLHSVGCPLPLKEPLINNWPCNPELTLIAHLPDRREIISFGSGYGGNSLLGKKCFALRIASRLAKEEGWLAEHMLILGITNPEGKKKYFAAAFPSACGKTNLAMMNPSLPGWKIECVGDDIAWMKFDEQGNLRAINPENGFFGVYWEGIDEPLPAGVTVTSWKNKDWTPDNGEPCAHPNSRFCSPARQCPIMDPAWESPEGVPIEGIIFGGRRPAGVPLVYEAFNWKHGVFVGAAMRSEATAAAEHKGKIIMHDPFAMRPFFGYNFGKYLAHWLSMAHRPAAKLPRIFHVNWFRKDSQGKFLWPGFGENSRVLEWMFNRIEGKASAKPTAIGYIPTDAALNLKGLEDVNLTELFDISKEFWEKEVEEIKQYFEVQVNADLPYEIERELLALEMRIKQL</sequence>
<dbReference type="GO" id="GO:0070365">
    <property type="term" value="P:hepatocyte differentiation"/>
    <property type="evidence" value="ECO:0007669"/>
    <property type="project" value="UniProtKB-ARBA"/>
</dbReference>
<keyword evidence="11" id="KW-0479">Metal-binding</keyword>
<dbReference type="Gene3D" id="2.170.8.10">
    <property type="entry name" value="Phosphoenolpyruvate Carboxykinase, domain 2"/>
    <property type="match status" value="1"/>
</dbReference>
<dbReference type="InterPro" id="IPR008210">
    <property type="entry name" value="PEP_carboxykinase_N"/>
</dbReference>
<evidence type="ECO:0000256" key="10">
    <source>
        <dbReference type="ARBA" id="ARBA00022679"/>
    </source>
</evidence>
<dbReference type="PROSITE" id="PS00505">
    <property type="entry name" value="PEPCK_GTP"/>
    <property type="match status" value="1"/>
</dbReference>
<dbReference type="GO" id="GO:0019543">
    <property type="term" value="P:propionate catabolic process"/>
    <property type="evidence" value="ECO:0007669"/>
    <property type="project" value="UniProtKB-ARBA"/>
</dbReference>
<evidence type="ECO:0000256" key="19">
    <source>
        <dbReference type="ARBA" id="ARBA00042054"/>
    </source>
</evidence>
<name>A0A8U7NVH9_CORMO</name>
<dbReference type="HAMAP" id="MF_00452">
    <property type="entry name" value="PEPCK_GTP"/>
    <property type="match status" value="1"/>
</dbReference>
<evidence type="ECO:0000256" key="21">
    <source>
        <dbReference type="ARBA" id="ARBA00049257"/>
    </source>
</evidence>
<dbReference type="GO" id="GO:0006094">
    <property type="term" value="P:gluconeogenesis"/>
    <property type="evidence" value="ECO:0007669"/>
    <property type="project" value="UniProtKB-KW"/>
</dbReference>
<evidence type="ECO:0000256" key="20">
    <source>
        <dbReference type="ARBA" id="ARBA00047291"/>
    </source>
</evidence>
<dbReference type="PIRSF" id="PIRSF001348">
    <property type="entry name" value="PEP_carboxykinase_GTP"/>
    <property type="match status" value="1"/>
</dbReference>
<comment type="cofactor">
    <cofactor evidence="1">
        <name>Mn(2+)</name>
        <dbReference type="ChEBI" id="CHEBI:29035"/>
    </cofactor>
</comment>
<dbReference type="PANTHER" id="PTHR11561:SF18">
    <property type="entry name" value="PHOSPHOENOLPYRUVATE CARBOXYKINASE, CYTOSOLIC [GTP]"/>
    <property type="match status" value="1"/>
</dbReference>
<dbReference type="GO" id="GO:0005525">
    <property type="term" value="F:GTP binding"/>
    <property type="evidence" value="ECO:0007669"/>
    <property type="project" value="UniProtKB-KW"/>
</dbReference>
<evidence type="ECO:0000256" key="1">
    <source>
        <dbReference type="ARBA" id="ARBA00001936"/>
    </source>
</evidence>
<dbReference type="GO" id="GO:0007296">
    <property type="term" value="P:vitellogenesis"/>
    <property type="evidence" value="ECO:0007669"/>
    <property type="project" value="UniProtKB-ARBA"/>
</dbReference>
<dbReference type="GO" id="GO:0046327">
    <property type="term" value="P:glycerol biosynthetic process from pyruvate"/>
    <property type="evidence" value="ECO:0007669"/>
    <property type="project" value="TreeGrafter"/>
</dbReference>
<keyword evidence="17" id="KW-0456">Lyase</keyword>
<gene>
    <name evidence="22" type="primary">PCK1</name>
</gene>
<keyword evidence="16" id="KW-0464">Manganese</keyword>
<reference evidence="23" key="1">
    <citation type="submission" date="2019-10" db="EMBL/GenBank/DDBJ databases">
        <title>Corvus moneduloides (New Caledonian crow) genome, bCorMon1, primary haplotype.</title>
        <authorList>
            <person name="Rutz C."/>
            <person name="Fungtammasan C."/>
            <person name="Mountcastle J."/>
            <person name="Formenti G."/>
            <person name="Chow W."/>
            <person name="Howe K."/>
            <person name="Steele M.P."/>
            <person name="Fernandes J."/>
            <person name="Gilbert M.T.P."/>
            <person name="Fedrigo O."/>
            <person name="Jarvis E.D."/>
            <person name="Gemmell N."/>
        </authorList>
    </citation>
    <scope>NUCLEOTIDE SEQUENCE [LARGE SCALE GENOMIC DNA]</scope>
</reference>
<dbReference type="GO" id="GO:0048562">
    <property type="term" value="P:embryonic organ morphogenesis"/>
    <property type="evidence" value="ECO:0007669"/>
    <property type="project" value="UniProtKB-ARBA"/>
</dbReference>
<dbReference type="FunFam" id="3.90.228.20:FF:000005">
    <property type="entry name" value="Phosphoenolpyruvate carboxykinase [GTP], mitochondrial"/>
    <property type="match status" value="1"/>
</dbReference>
<dbReference type="GO" id="GO:0006111">
    <property type="term" value="P:regulation of gluconeogenesis"/>
    <property type="evidence" value="ECO:0007669"/>
    <property type="project" value="UniProtKB-ARBA"/>
</dbReference>
<keyword evidence="14" id="KW-0210">Decarboxylase</keyword>
<dbReference type="Gene3D" id="3.90.228.20">
    <property type="match status" value="1"/>
</dbReference>
<dbReference type="Proteomes" id="UP000694553">
    <property type="component" value="Unassembled WGS sequence"/>
</dbReference>
<evidence type="ECO:0000256" key="15">
    <source>
        <dbReference type="ARBA" id="ARBA00023134"/>
    </source>
</evidence>
<evidence type="ECO:0000256" key="12">
    <source>
        <dbReference type="ARBA" id="ARBA00022741"/>
    </source>
</evidence>
<dbReference type="Ensembl" id="ENSCMUT00000035383.1">
    <property type="protein sequence ID" value="ENSCMUP00000032335.1"/>
    <property type="gene ID" value="ENSCMUG00000001653.2"/>
</dbReference>
<dbReference type="PANTHER" id="PTHR11561">
    <property type="entry name" value="PHOSPHOENOLPYRUVATE CARBOXYKINASE"/>
    <property type="match status" value="1"/>
</dbReference>
<dbReference type="CDD" id="cd00819">
    <property type="entry name" value="PEPCK_GTP"/>
    <property type="match status" value="1"/>
</dbReference>
<reference evidence="22" key="3">
    <citation type="submission" date="2025-09" db="UniProtKB">
        <authorList>
            <consortium name="Ensembl"/>
        </authorList>
    </citation>
    <scope>IDENTIFICATION</scope>
</reference>
<dbReference type="InterPro" id="IPR018091">
    <property type="entry name" value="PEP_carboxykin_GTP_CS"/>
</dbReference>
<comment type="catalytic activity">
    <reaction evidence="20">
        <text>oxaloacetate + GTP = phosphoenolpyruvate + GDP + CO2</text>
        <dbReference type="Rhea" id="RHEA:10388"/>
        <dbReference type="ChEBI" id="CHEBI:16452"/>
        <dbReference type="ChEBI" id="CHEBI:16526"/>
        <dbReference type="ChEBI" id="CHEBI:37565"/>
        <dbReference type="ChEBI" id="CHEBI:58189"/>
        <dbReference type="ChEBI" id="CHEBI:58702"/>
        <dbReference type="EC" id="4.1.1.32"/>
    </reaction>
    <physiologicalReaction direction="left-to-right" evidence="20">
        <dbReference type="Rhea" id="RHEA:10389"/>
    </physiologicalReaction>
    <physiologicalReaction direction="right-to-left" evidence="20">
        <dbReference type="Rhea" id="RHEA:10390"/>
    </physiologicalReaction>
</comment>
<evidence type="ECO:0000256" key="18">
    <source>
        <dbReference type="ARBA" id="ARBA00040372"/>
    </source>
</evidence>
<evidence type="ECO:0000256" key="11">
    <source>
        <dbReference type="ARBA" id="ARBA00022723"/>
    </source>
</evidence>
<evidence type="ECO:0000256" key="2">
    <source>
        <dbReference type="ARBA" id="ARBA00004496"/>
    </source>
</evidence>
<comment type="subunit">
    <text evidence="5">Monomer.</text>
</comment>
<evidence type="ECO:0000256" key="7">
    <source>
        <dbReference type="ARBA" id="ARBA00022432"/>
    </source>
</evidence>
<dbReference type="GO" id="GO:0009792">
    <property type="term" value="P:embryo development ending in birth or egg hatching"/>
    <property type="evidence" value="ECO:0007669"/>
    <property type="project" value="UniProtKB-ARBA"/>
</dbReference>
<evidence type="ECO:0000256" key="17">
    <source>
        <dbReference type="ARBA" id="ARBA00023239"/>
    </source>
</evidence>
<evidence type="ECO:0000256" key="16">
    <source>
        <dbReference type="ARBA" id="ARBA00023211"/>
    </source>
</evidence>
<dbReference type="SUPFAM" id="SSF68923">
    <property type="entry name" value="PEP carboxykinase N-terminal domain"/>
    <property type="match status" value="1"/>
</dbReference>
<comment type="catalytic activity">
    <reaction evidence="21">
        <text>L-seryl-[protein] + GTP = O-phospho-L-seryl-[protein] + GDP + H(+)</text>
        <dbReference type="Rhea" id="RHEA:64020"/>
        <dbReference type="Rhea" id="RHEA-COMP:9863"/>
        <dbReference type="Rhea" id="RHEA-COMP:11604"/>
        <dbReference type="ChEBI" id="CHEBI:15378"/>
        <dbReference type="ChEBI" id="CHEBI:29999"/>
        <dbReference type="ChEBI" id="CHEBI:37565"/>
        <dbReference type="ChEBI" id="CHEBI:58189"/>
        <dbReference type="ChEBI" id="CHEBI:83421"/>
    </reaction>
    <physiologicalReaction direction="left-to-right" evidence="21">
        <dbReference type="Rhea" id="RHEA:64021"/>
    </physiologicalReaction>
</comment>
<dbReference type="GO" id="GO:0071361">
    <property type="term" value="P:cellular response to ethanol"/>
    <property type="evidence" value="ECO:0007669"/>
    <property type="project" value="UniProtKB-ARBA"/>
</dbReference>
<keyword evidence="12" id="KW-0547">Nucleotide-binding</keyword>
<dbReference type="GO" id="GO:0030145">
    <property type="term" value="F:manganese ion binding"/>
    <property type="evidence" value="ECO:0007669"/>
    <property type="project" value="TreeGrafter"/>
</dbReference>
<dbReference type="GO" id="GO:0005829">
    <property type="term" value="C:cytosol"/>
    <property type="evidence" value="ECO:0007669"/>
    <property type="project" value="TreeGrafter"/>
</dbReference>
<dbReference type="GO" id="GO:0004613">
    <property type="term" value="F:phosphoenolpyruvate carboxykinase (GTP) activity"/>
    <property type="evidence" value="ECO:0007669"/>
    <property type="project" value="UniProtKB-EC"/>
</dbReference>
<comment type="similarity">
    <text evidence="4">Belongs to the phosphoenolpyruvate carboxykinase [GTP] family.</text>
</comment>
<dbReference type="GO" id="GO:0019563">
    <property type="term" value="P:glycerol catabolic process"/>
    <property type="evidence" value="ECO:0007669"/>
    <property type="project" value="UniProtKB-ARBA"/>
</dbReference>
<dbReference type="GO" id="GO:0016301">
    <property type="term" value="F:kinase activity"/>
    <property type="evidence" value="ECO:0007669"/>
    <property type="project" value="UniProtKB-KW"/>
</dbReference>
<keyword evidence="23" id="KW-1185">Reference proteome</keyword>
<dbReference type="GO" id="GO:0051591">
    <property type="term" value="P:response to cAMP"/>
    <property type="evidence" value="ECO:0007669"/>
    <property type="project" value="UniProtKB-ARBA"/>
</dbReference>
<organism evidence="22 23">
    <name type="scientific">Corvus moneduloides</name>
    <name type="common">New Caledonian crow</name>
    <dbReference type="NCBI Taxonomy" id="1196302"/>
    <lineage>
        <taxon>Eukaryota</taxon>
        <taxon>Metazoa</taxon>
        <taxon>Chordata</taxon>
        <taxon>Craniata</taxon>
        <taxon>Vertebrata</taxon>
        <taxon>Euteleostomi</taxon>
        <taxon>Archelosauria</taxon>
        <taxon>Archosauria</taxon>
        <taxon>Dinosauria</taxon>
        <taxon>Saurischia</taxon>
        <taxon>Theropoda</taxon>
        <taxon>Coelurosauria</taxon>
        <taxon>Aves</taxon>
        <taxon>Neognathae</taxon>
        <taxon>Neoaves</taxon>
        <taxon>Telluraves</taxon>
        <taxon>Australaves</taxon>
        <taxon>Passeriformes</taxon>
        <taxon>Corvoidea</taxon>
        <taxon>Corvidae</taxon>
        <taxon>Corvus</taxon>
    </lineage>
</organism>
<dbReference type="Gene3D" id="3.40.449.10">
    <property type="entry name" value="Phosphoenolpyruvate Carboxykinase, domain 1"/>
    <property type="match status" value="1"/>
</dbReference>
<protein>
    <recommendedName>
        <fullName evidence="18">Phosphoenolpyruvate carboxykinase, cytosolic [GTP]</fullName>
        <ecNumber evidence="6">4.1.1.32</ecNumber>
    </recommendedName>
    <alternativeName>
        <fullName evidence="19">Serine-protein kinase PCK1</fullName>
    </alternativeName>
</protein>
<dbReference type="AlphaFoldDB" id="A0A8U7NVH9"/>
<comment type="pathway">
    <text evidence="3">Carbohydrate biosynthesis; gluconeogenesis.</text>
</comment>
<evidence type="ECO:0000256" key="6">
    <source>
        <dbReference type="ARBA" id="ARBA00012306"/>
    </source>
</evidence>
<evidence type="ECO:0000256" key="9">
    <source>
        <dbReference type="ARBA" id="ARBA00022553"/>
    </source>
</evidence>
<keyword evidence="9" id="KW-0597">Phosphoprotein</keyword>
<dbReference type="GO" id="GO:0006089">
    <property type="term" value="P:lactate metabolic process"/>
    <property type="evidence" value="ECO:0007669"/>
    <property type="project" value="UniProtKB-ARBA"/>
</dbReference>
<dbReference type="GO" id="GO:0006107">
    <property type="term" value="P:oxaloacetate metabolic process"/>
    <property type="evidence" value="ECO:0007669"/>
    <property type="project" value="TreeGrafter"/>
</dbReference>
<dbReference type="EC" id="4.1.1.32" evidence="6"/>
<evidence type="ECO:0000256" key="5">
    <source>
        <dbReference type="ARBA" id="ARBA00011245"/>
    </source>
</evidence>
<evidence type="ECO:0000256" key="8">
    <source>
        <dbReference type="ARBA" id="ARBA00022490"/>
    </source>
</evidence>
<evidence type="ECO:0000256" key="14">
    <source>
        <dbReference type="ARBA" id="ARBA00022793"/>
    </source>
</evidence>
<dbReference type="FunFam" id="3.40.449.10:FF:000003">
    <property type="entry name" value="Phosphoenolpyruvate carboxykinase, cytosolic [GTP]"/>
    <property type="match status" value="1"/>
</dbReference>
<dbReference type="GO" id="GO:0071549">
    <property type="term" value="P:cellular response to dexamethasone stimulus"/>
    <property type="evidence" value="ECO:0007669"/>
    <property type="project" value="UniProtKB-ARBA"/>
</dbReference>
<keyword evidence="7" id="KW-0312">Gluconeogenesis</keyword>
<dbReference type="InterPro" id="IPR035078">
    <property type="entry name" value="PEP_carboxykinase_GTP_N"/>
</dbReference>
<dbReference type="GO" id="GO:0018991">
    <property type="term" value="P:egg-laying behavior"/>
    <property type="evidence" value="ECO:0007669"/>
    <property type="project" value="UniProtKB-ARBA"/>
</dbReference>
<keyword evidence="10" id="KW-0808">Transferase</keyword>
<accession>A0A8U7NVH9</accession>
<keyword evidence="15" id="KW-0342">GTP-binding</keyword>
<evidence type="ECO:0000313" key="22">
    <source>
        <dbReference type="Ensembl" id="ENSCMUP00000032335.1"/>
    </source>
</evidence>
<dbReference type="GO" id="GO:0042594">
    <property type="term" value="P:response to starvation"/>
    <property type="evidence" value="ECO:0007669"/>
    <property type="project" value="TreeGrafter"/>
</dbReference>
<proteinExistence type="inferred from homology"/>